<keyword evidence="6" id="KW-1185">Reference proteome</keyword>
<dbReference type="Gene3D" id="2.60.200.20">
    <property type="match status" value="1"/>
</dbReference>
<dbReference type="STRING" id="1507870.A0A1V8T9K6"/>
<dbReference type="InterPro" id="IPR000253">
    <property type="entry name" value="FHA_dom"/>
</dbReference>
<evidence type="ECO:0000313" key="6">
    <source>
        <dbReference type="Proteomes" id="UP000192596"/>
    </source>
</evidence>
<dbReference type="GO" id="GO:0043022">
    <property type="term" value="F:ribosome binding"/>
    <property type="evidence" value="ECO:0007669"/>
    <property type="project" value="InterPro"/>
</dbReference>
<gene>
    <name evidence="5" type="ORF">B0A48_06880</name>
</gene>
<dbReference type="PANTHER" id="PTHR23308">
    <property type="entry name" value="NUCLEAR INHIBITOR OF PROTEIN PHOSPHATASE-1"/>
    <property type="match status" value="1"/>
</dbReference>
<evidence type="ECO:0008006" key="7">
    <source>
        <dbReference type="Google" id="ProtNLM"/>
    </source>
</evidence>
<evidence type="ECO:0000259" key="3">
    <source>
        <dbReference type="PROSITE" id="PS50006"/>
    </source>
</evidence>
<comment type="caution">
    <text evidence="5">The sequence shown here is derived from an EMBL/GenBank/DDBJ whole genome shotgun (WGS) entry which is preliminary data.</text>
</comment>
<organism evidence="5 6">
    <name type="scientific">Cryoendolithus antarcticus</name>
    <dbReference type="NCBI Taxonomy" id="1507870"/>
    <lineage>
        <taxon>Eukaryota</taxon>
        <taxon>Fungi</taxon>
        <taxon>Dikarya</taxon>
        <taxon>Ascomycota</taxon>
        <taxon>Pezizomycotina</taxon>
        <taxon>Dothideomycetes</taxon>
        <taxon>Dothideomycetidae</taxon>
        <taxon>Cladosporiales</taxon>
        <taxon>Cladosporiaceae</taxon>
        <taxon>Cryoendolithus</taxon>
    </lineage>
</organism>
<dbReference type="PROSITE" id="PS50006">
    <property type="entry name" value="FHA_DOMAIN"/>
    <property type="match status" value="1"/>
</dbReference>
<feature type="domain" description="FHA" evidence="3">
    <location>
        <begin position="74"/>
        <end position="137"/>
    </location>
</feature>
<dbReference type="Proteomes" id="UP000192596">
    <property type="component" value="Unassembled WGS sequence"/>
</dbReference>
<dbReference type="PROSITE" id="PS51758">
    <property type="entry name" value="LETM1_RBD"/>
    <property type="match status" value="1"/>
</dbReference>
<dbReference type="EMBL" id="NAJO01000013">
    <property type="protein sequence ID" value="OQO08086.1"/>
    <property type="molecule type" value="Genomic_DNA"/>
</dbReference>
<dbReference type="OrthoDB" id="73691at2759"/>
<dbReference type="InterPro" id="IPR033122">
    <property type="entry name" value="LETM1-like_RBD"/>
</dbReference>
<dbReference type="SUPFAM" id="SSF49879">
    <property type="entry name" value="SMAD/FHA domain"/>
    <property type="match status" value="1"/>
</dbReference>
<proteinExistence type="predicted"/>
<evidence type="ECO:0000259" key="4">
    <source>
        <dbReference type="PROSITE" id="PS51758"/>
    </source>
</evidence>
<dbReference type="InParanoid" id="A0A1V8T9K6"/>
<evidence type="ECO:0000256" key="1">
    <source>
        <dbReference type="PROSITE-ProRule" id="PRU01094"/>
    </source>
</evidence>
<dbReference type="InterPro" id="IPR008984">
    <property type="entry name" value="SMAD_FHA_dom_sf"/>
</dbReference>
<reference evidence="6" key="1">
    <citation type="submission" date="2017-03" db="EMBL/GenBank/DDBJ databases">
        <title>Genomes of endolithic fungi from Antarctica.</title>
        <authorList>
            <person name="Coleine C."/>
            <person name="Masonjones S."/>
            <person name="Stajich J.E."/>
        </authorList>
    </citation>
    <scope>NUCLEOTIDE SEQUENCE [LARGE SCALE GENOMIC DNA]</scope>
    <source>
        <strain evidence="6">CCFEE 5527</strain>
    </source>
</reference>
<dbReference type="Pfam" id="PF07766">
    <property type="entry name" value="LETM1_RBD"/>
    <property type="match status" value="1"/>
</dbReference>
<name>A0A1V8T9K6_9PEZI</name>
<dbReference type="AlphaFoldDB" id="A0A1V8T9K6"/>
<accession>A0A1V8T9K6</accession>
<protein>
    <recommendedName>
        <fullName evidence="7">FHA domain-containing protein</fullName>
    </recommendedName>
</protein>
<keyword evidence="1" id="KW-0496">Mitochondrion</keyword>
<feature type="region of interest" description="Disordered" evidence="2">
    <location>
        <begin position="1"/>
        <end position="23"/>
    </location>
</feature>
<sequence length="484" mass="54720">MNSDQPQIEKQKPNFKPTGLLAKEANTVTGTSTVLKYHEPAEARKPPTKEQWRMYVFRKKDLLDTVYLHQRSCWLVGRDQNVTDLTLDHPSISKQHAVIQFRHRTSTNQYGDKSSKVKPYVIDLESANGTKLNGERVEASRYFELVDGDVVSFAPEKSKVSSRPAPSNALVTFTDEVNPPLSTCPPPLDLPIRGDEAGPVYWFRIGRAYGGFYKAGLKAVWHNHKAASALKKRIFSDLKQQPRSRQWKSIREDAVSQGLVTRAEYQLLERNAFDVGKLPIFGVLVLIFGEWLPLLVPFMPGAVPGTCRIPKQVKGMREKAETRRRVSFRHGVGAPEVENLGLDEAGKESGGKSWPMARAKNIKKVLQKLRTDQLLHMSSSLDLHGSIWDRVQLPPPGVLLRRRVTDRLQSVTMDDQLLLRNGGIQKLSGQELALACEERGIDVLHGRTEKLQEALKTWLQWQKEDGGRGRALMKMLFNRPNAWQ</sequence>
<feature type="domain" description="Letm1 RBD" evidence="4">
    <location>
        <begin position="283"/>
        <end position="484"/>
    </location>
</feature>
<evidence type="ECO:0000256" key="2">
    <source>
        <dbReference type="SAM" id="MobiDB-lite"/>
    </source>
</evidence>
<evidence type="ECO:0000313" key="5">
    <source>
        <dbReference type="EMBL" id="OQO08086.1"/>
    </source>
</evidence>
<dbReference type="Pfam" id="PF00498">
    <property type="entry name" value="FHA"/>
    <property type="match status" value="1"/>
</dbReference>
<dbReference type="SMART" id="SM00240">
    <property type="entry name" value="FHA"/>
    <property type="match status" value="1"/>
</dbReference>
<dbReference type="InterPro" id="IPR050923">
    <property type="entry name" value="Cell_Proc_Reg/RNA_Proc"/>
</dbReference>